<dbReference type="HOGENOM" id="CLU_2698479_0_0_3"/>
<proteinExistence type="predicted"/>
<dbReference type="AlphaFoldDB" id="B7KMQ9"/>
<evidence type="ECO:0000313" key="1">
    <source>
        <dbReference type="EMBL" id="ACK74081.1"/>
    </source>
</evidence>
<accession>B7KMQ9</accession>
<gene>
    <name evidence="1" type="ordered locus">PCC7424_5513</name>
</gene>
<dbReference type="EMBL" id="CP001293">
    <property type="protein sequence ID" value="ACK74081.1"/>
    <property type="molecule type" value="Genomic_DNA"/>
</dbReference>
<keyword evidence="1" id="KW-0614">Plasmid</keyword>
<protein>
    <submittedName>
        <fullName evidence="1">Uncharacterized protein</fullName>
    </submittedName>
</protein>
<dbReference type="KEGG" id="cyc:PCC7424_5513"/>
<organism evidence="1 2">
    <name type="scientific">Gloeothece citriformis (strain PCC 7424)</name>
    <name type="common">Cyanothece sp. (strain PCC 7424)</name>
    <dbReference type="NCBI Taxonomy" id="65393"/>
    <lineage>
        <taxon>Bacteria</taxon>
        <taxon>Bacillati</taxon>
        <taxon>Cyanobacteriota</taxon>
        <taxon>Cyanophyceae</taxon>
        <taxon>Oscillatoriophycideae</taxon>
        <taxon>Chroococcales</taxon>
        <taxon>Aphanothecaceae</taxon>
        <taxon>Gloeothece</taxon>
        <taxon>Gloeothece citriformis</taxon>
    </lineage>
</organism>
<keyword evidence="2" id="KW-1185">Reference proteome</keyword>
<geneLocation type="plasmid" evidence="1 2">
    <name>pP742402</name>
</geneLocation>
<dbReference type="Proteomes" id="UP000002384">
    <property type="component" value="Plasmid pP742402"/>
</dbReference>
<evidence type="ECO:0000313" key="2">
    <source>
        <dbReference type="Proteomes" id="UP000002384"/>
    </source>
</evidence>
<reference evidence="2" key="1">
    <citation type="journal article" date="2011" name="MBio">
        <title>Novel metabolic attributes of the genus Cyanothece, comprising a group of unicellular nitrogen-fixing Cyanobacteria.</title>
        <authorList>
            <person name="Bandyopadhyay A."/>
            <person name="Elvitigala T."/>
            <person name="Welsh E."/>
            <person name="Stockel J."/>
            <person name="Liberton M."/>
            <person name="Min H."/>
            <person name="Sherman L.A."/>
            <person name="Pakrasi H.B."/>
        </authorList>
    </citation>
    <scope>NUCLEOTIDE SEQUENCE [LARGE SCALE GENOMIC DNA]</scope>
    <source>
        <strain evidence="2">PCC 7424</strain>
        <plasmid evidence="2">pP742402</plasmid>
    </source>
</reference>
<name>B7KMQ9_GLOC7</name>
<sequence length="73" mass="8859">MSYVVIQETAQEGYYYLDNNHKFSPFVEEAKQFEFSEEAEQQAEYWNKYWQENKHPYFVGKMSGNFVIVILPY</sequence>